<reference evidence="1 2" key="1">
    <citation type="submission" date="2013-12" db="EMBL/GenBank/DDBJ databases">
        <title>The complete genome sequence of Methanobacterium sp. BRM9.</title>
        <authorList>
            <consortium name="Pastoral Greenhouse Gas Research Consortium"/>
            <person name="Kelly W.J."/>
            <person name="Leahy S.C."/>
            <person name="Perry R."/>
            <person name="Li D."/>
            <person name="Altermann E."/>
            <person name="Lambie S.C."/>
            <person name="Attwood G.T."/>
        </authorList>
    </citation>
    <scope>NUCLEOTIDE SEQUENCE [LARGE SCALE GENOMIC DNA]</scope>
    <source>
        <strain evidence="1 2">BRM9</strain>
    </source>
</reference>
<dbReference type="KEGG" id="mfc:BRM9_1552"/>
<dbReference type="STRING" id="2162.BRM9_1552"/>
<evidence type="ECO:0000313" key="1">
    <source>
        <dbReference type="EMBL" id="AIS32366.1"/>
    </source>
</evidence>
<name>A0A089ZC25_METFO</name>
<accession>A0A089ZC25</accession>
<dbReference type="OrthoDB" id="192298at2157"/>
<evidence type="ECO:0008006" key="3">
    <source>
        <dbReference type="Google" id="ProtNLM"/>
    </source>
</evidence>
<sequence length="243" mass="27438">MVSKRFSPNTKRQIRKEAGYGCCRCGNEIIQYHHLDPTSNKAEDGMALCPGCHDMATRGAMPISKQLEYKMNPYNIRNGFSKGKLIINKGTIPLIFAGHNTIQKFGDIVVVNGESLLTFNVNDDGVTELSLKLYDENDDLVMEIINNEWVSGDYFAWDIEVSYEWIKIQRENRDIILGIKTHGIIELRADLWWRGYNLQIGSDAIKGISPTGDIPLFLTGVMLENIELIIDEKVGFSLGSNMF</sequence>
<dbReference type="RefSeq" id="WP_048085348.1">
    <property type="nucleotide sequence ID" value="NZ_CP006933.1"/>
</dbReference>
<organism evidence="1 2">
    <name type="scientific">Methanobacterium formicicum</name>
    <dbReference type="NCBI Taxonomy" id="2162"/>
    <lineage>
        <taxon>Archaea</taxon>
        <taxon>Methanobacteriati</taxon>
        <taxon>Methanobacteriota</taxon>
        <taxon>Methanomada group</taxon>
        <taxon>Methanobacteria</taxon>
        <taxon>Methanobacteriales</taxon>
        <taxon>Methanobacteriaceae</taxon>
        <taxon>Methanobacterium</taxon>
    </lineage>
</organism>
<dbReference type="GeneID" id="24792719"/>
<gene>
    <name evidence="1" type="ORF">BRM9_1552</name>
</gene>
<dbReference type="Proteomes" id="UP000029661">
    <property type="component" value="Chromosome"/>
</dbReference>
<protein>
    <recommendedName>
        <fullName evidence="3">HNH endonuclease</fullName>
    </recommendedName>
</protein>
<proteinExistence type="predicted"/>
<evidence type="ECO:0000313" key="2">
    <source>
        <dbReference type="Proteomes" id="UP000029661"/>
    </source>
</evidence>
<dbReference type="EMBL" id="CP006933">
    <property type="protein sequence ID" value="AIS32366.1"/>
    <property type="molecule type" value="Genomic_DNA"/>
</dbReference>
<dbReference type="AlphaFoldDB" id="A0A089ZC25"/>